<reference evidence="9" key="2">
    <citation type="submission" date="2014-07" db="EMBL/GenBank/DDBJ databases">
        <authorList>
            <person name="Hull J."/>
        </authorList>
    </citation>
    <scope>NUCLEOTIDE SEQUENCE</scope>
</reference>
<dbReference type="InterPro" id="IPR041588">
    <property type="entry name" value="Integrase_H2C2"/>
</dbReference>
<evidence type="ECO:0000259" key="8">
    <source>
        <dbReference type="PROSITE" id="PS50994"/>
    </source>
</evidence>
<evidence type="ECO:0000256" key="6">
    <source>
        <dbReference type="ARBA" id="ARBA00022918"/>
    </source>
</evidence>
<dbReference type="GO" id="GO:0003964">
    <property type="term" value="F:RNA-directed DNA polymerase activity"/>
    <property type="evidence" value="ECO:0007669"/>
    <property type="project" value="UniProtKB-KW"/>
</dbReference>
<evidence type="ECO:0000256" key="1">
    <source>
        <dbReference type="ARBA" id="ARBA00022679"/>
    </source>
</evidence>
<sequence>QYFRFLLEGQTFTIFTDHQPLTSAFSKKPEKLSPRQTRHLEFISQFSTNIQYLPGDRNSVADALSRIFEVVVPSTIDYDAIAEAQQGDQELAGFAASFPGRFVSCTPFAGVRELVCDVSSGTKRPFIPEEFRRLVFDAVHNQLHLGIKATSQMIHQRYFWPNMRRDCISWARTCLVCQQTKVSRHTKAPIADFAEAGRFSHLHVDIVGPMTPSDGYAYCLTCVDRFSRWPEAYPLRDITAETVARTLMTNWVARFGVPTIITTDRGRQFESHLFKHFTRLLGIKHCPTTAYHPQANGLVERWHRTMKAAIMCQKSPKWTDTLPLILLGLRNAVKSDSDVSPAQLVYGQSLRLPSDLVNANTIDWNMDPVCFANDLQQAMQEVRPVPLSRHGECPIYVPPSLHESSHVFIRADGVLLQPPYKGPFRVLDRSEKFFQVDVSGSPQSISIDRLKPAFLVVGDPSAPVIRPPSDVSRPVAAPGHDPQDLALNRSPTPNTSSPTPHTVQHSTIPSAMKGARKTTRSGRTVHFPARFLT</sequence>
<dbReference type="SUPFAM" id="SSF53098">
    <property type="entry name" value="Ribonuclease H-like"/>
    <property type="match status" value="1"/>
</dbReference>
<dbReference type="InterPro" id="IPR001584">
    <property type="entry name" value="Integrase_cat-core"/>
</dbReference>
<feature type="non-terminal residue" evidence="9">
    <location>
        <position position="1"/>
    </location>
</feature>
<evidence type="ECO:0000256" key="3">
    <source>
        <dbReference type="ARBA" id="ARBA00022722"/>
    </source>
</evidence>
<proteinExistence type="predicted"/>
<dbReference type="EMBL" id="GBHO01028340">
    <property type="protein sequence ID" value="JAG15264.1"/>
    <property type="molecule type" value="Transcribed_RNA"/>
</dbReference>
<dbReference type="Gene3D" id="3.30.420.10">
    <property type="entry name" value="Ribonuclease H-like superfamily/Ribonuclease H"/>
    <property type="match status" value="1"/>
</dbReference>
<evidence type="ECO:0000256" key="2">
    <source>
        <dbReference type="ARBA" id="ARBA00022695"/>
    </source>
</evidence>
<evidence type="ECO:0000313" key="9">
    <source>
        <dbReference type="EMBL" id="JAG15264.1"/>
    </source>
</evidence>
<accession>A0A0A9X5K9</accession>
<evidence type="ECO:0000256" key="7">
    <source>
        <dbReference type="SAM" id="MobiDB-lite"/>
    </source>
</evidence>
<keyword evidence="1" id="KW-0808">Transferase</keyword>
<dbReference type="GO" id="GO:0004519">
    <property type="term" value="F:endonuclease activity"/>
    <property type="evidence" value="ECO:0007669"/>
    <property type="project" value="UniProtKB-KW"/>
</dbReference>
<keyword evidence="5" id="KW-0378">Hydrolase</keyword>
<dbReference type="AlphaFoldDB" id="A0A0A9X5K9"/>
<keyword evidence="4" id="KW-0255">Endonuclease</keyword>
<dbReference type="InterPro" id="IPR036397">
    <property type="entry name" value="RNaseH_sf"/>
</dbReference>
<dbReference type="FunFam" id="3.30.420.10:FF:000032">
    <property type="entry name" value="Retrovirus-related Pol polyprotein from transposon 297-like Protein"/>
    <property type="match status" value="1"/>
</dbReference>
<dbReference type="Gene3D" id="1.10.340.70">
    <property type="match status" value="1"/>
</dbReference>
<evidence type="ECO:0000256" key="4">
    <source>
        <dbReference type="ARBA" id="ARBA00022759"/>
    </source>
</evidence>
<name>A0A0A9X5K9_LYGHE</name>
<keyword evidence="2" id="KW-0548">Nucleotidyltransferase</keyword>
<dbReference type="Pfam" id="PF17917">
    <property type="entry name" value="RT_RNaseH"/>
    <property type="match status" value="1"/>
</dbReference>
<protein>
    <submittedName>
        <fullName evidence="9">Pro-Pol polyprotein</fullName>
    </submittedName>
</protein>
<dbReference type="GO" id="GO:0003676">
    <property type="term" value="F:nucleic acid binding"/>
    <property type="evidence" value="ECO:0007669"/>
    <property type="project" value="InterPro"/>
</dbReference>
<dbReference type="Pfam" id="PF00665">
    <property type="entry name" value="rve"/>
    <property type="match status" value="1"/>
</dbReference>
<dbReference type="InterPro" id="IPR012337">
    <property type="entry name" value="RNaseH-like_sf"/>
</dbReference>
<gene>
    <name evidence="9" type="primary">pol_204</name>
    <name evidence="9" type="ORF">CM83_50496</name>
</gene>
<feature type="region of interest" description="Disordered" evidence="7">
    <location>
        <begin position="465"/>
        <end position="533"/>
    </location>
</feature>
<dbReference type="PANTHER" id="PTHR38681">
    <property type="entry name" value="RETROVIRUS-RELATED POL POLYPROTEIN FROM TRANSPOSON 412-LIKE PROTEIN-RELATED"/>
    <property type="match status" value="1"/>
</dbReference>
<reference evidence="9" key="1">
    <citation type="journal article" date="2014" name="PLoS ONE">
        <title>Transcriptome-Based Identification of ABC Transporters in the Western Tarnished Plant Bug Lygus hesperus.</title>
        <authorList>
            <person name="Hull J.J."/>
            <person name="Chaney K."/>
            <person name="Geib S.M."/>
            <person name="Fabrick J.A."/>
            <person name="Brent C.S."/>
            <person name="Walsh D."/>
            <person name="Lavine L.C."/>
        </authorList>
    </citation>
    <scope>NUCLEOTIDE SEQUENCE</scope>
</reference>
<keyword evidence="3" id="KW-0540">Nuclease</keyword>
<dbReference type="InterPro" id="IPR041373">
    <property type="entry name" value="RT_RNaseH"/>
</dbReference>
<dbReference type="Pfam" id="PF17921">
    <property type="entry name" value="Integrase_H2C2"/>
    <property type="match status" value="1"/>
</dbReference>
<dbReference type="PANTHER" id="PTHR38681:SF1">
    <property type="entry name" value="RETROVIRUS-RELATED POL POLYPROTEIN FROM TRANSPOSON 412-LIKE PROTEIN"/>
    <property type="match status" value="1"/>
</dbReference>
<keyword evidence="6" id="KW-0695">RNA-directed DNA polymerase</keyword>
<evidence type="ECO:0000256" key="5">
    <source>
        <dbReference type="ARBA" id="ARBA00022801"/>
    </source>
</evidence>
<dbReference type="GO" id="GO:0015074">
    <property type="term" value="P:DNA integration"/>
    <property type="evidence" value="ECO:0007669"/>
    <property type="project" value="InterPro"/>
</dbReference>
<feature type="compositionally biased region" description="Low complexity" evidence="7">
    <location>
        <begin position="490"/>
        <end position="502"/>
    </location>
</feature>
<dbReference type="GO" id="GO:0016787">
    <property type="term" value="F:hydrolase activity"/>
    <property type="evidence" value="ECO:0007669"/>
    <property type="project" value="UniProtKB-KW"/>
</dbReference>
<organism evidence="9">
    <name type="scientific">Lygus hesperus</name>
    <name type="common">Western plant bug</name>
    <dbReference type="NCBI Taxonomy" id="30085"/>
    <lineage>
        <taxon>Eukaryota</taxon>
        <taxon>Metazoa</taxon>
        <taxon>Ecdysozoa</taxon>
        <taxon>Arthropoda</taxon>
        <taxon>Hexapoda</taxon>
        <taxon>Insecta</taxon>
        <taxon>Pterygota</taxon>
        <taxon>Neoptera</taxon>
        <taxon>Paraneoptera</taxon>
        <taxon>Hemiptera</taxon>
        <taxon>Heteroptera</taxon>
        <taxon>Panheteroptera</taxon>
        <taxon>Cimicomorpha</taxon>
        <taxon>Miridae</taxon>
        <taxon>Mirini</taxon>
        <taxon>Lygus</taxon>
    </lineage>
</organism>
<dbReference type="PROSITE" id="PS50994">
    <property type="entry name" value="INTEGRASE"/>
    <property type="match status" value="1"/>
</dbReference>
<feature type="domain" description="Integrase catalytic" evidence="8">
    <location>
        <begin position="185"/>
        <end position="361"/>
    </location>
</feature>